<protein>
    <submittedName>
        <fullName evidence="1">Uncharacterized protein</fullName>
    </submittedName>
</protein>
<organism evidence="1 2">
    <name type="scientific">Desulfotalea psychrophila (strain LSv54 / DSM 12343)</name>
    <dbReference type="NCBI Taxonomy" id="177439"/>
    <lineage>
        <taxon>Bacteria</taxon>
        <taxon>Pseudomonadati</taxon>
        <taxon>Thermodesulfobacteriota</taxon>
        <taxon>Desulfobulbia</taxon>
        <taxon>Desulfobulbales</taxon>
        <taxon>Desulfocapsaceae</taxon>
        <taxon>Desulfotalea</taxon>
    </lineage>
</organism>
<dbReference type="Proteomes" id="UP000000602">
    <property type="component" value="Chromosome"/>
</dbReference>
<dbReference type="eggNOG" id="ENOG5031UMJ">
    <property type="taxonomic scope" value="Bacteria"/>
</dbReference>
<sequence>MPLSRQMWLPLAYLLSLPLRIEVSFDPLQKKEDKMKRASRRAIIFFLMSLCFAVQPAHAAISITVTGSWIENIDKNDLVSGAGSDLQGTYTNVSGDVLIDISGTSDSSDTWRVDVNKFDSTWDNDLYAYVRRNC</sequence>
<accession>Q6ALT4</accession>
<keyword evidence="2" id="KW-1185">Reference proteome</keyword>
<dbReference type="STRING" id="177439.DP1962"/>
<dbReference type="HOGENOM" id="CLU_1892847_0_0_7"/>
<evidence type="ECO:0000313" key="2">
    <source>
        <dbReference type="Proteomes" id="UP000000602"/>
    </source>
</evidence>
<proteinExistence type="predicted"/>
<dbReference type="EMBL" id="CR522870">
    <property type="protein sequence ID" value="CAG36691.1"/>
    <property type="molecule type" value="Genomic_DNA"/>
</dbReference>
<dbReference type="AlphaFoldDB" id="Q6ALT4"/>
<evidence type="ECO:0000313" key="1">
    <source>
        <dbReference type="EMBL" id="CAG36691.1"/>
    </source>
</evidence>
<name>Q6ALT4_DESPS</name>
<dbReference type="KEGG" id="dps:DP1962"/>
<gene>
    <name evidence="1" type="ordered locus">DP1962</name>
</gene>
<reference evidence="2" key="1">
    <citation type="journal article" date="2004" name="Environ. Microbiol.">
        <title>The genome of Desulfotalea psychrophila, a sulfate-reducing bacterium from permanently cold Arctic sediments.</title>
        <authorList>
            <person name="Rabus R."/>
            <person name="Ruepp A."/>
            <person name="Frickey T."/>
            <person name="Rattei T."/>
            <person name="Fartmann B."/>
            <person name="Stark M."/>
            <person name="Bauer M."/>
            <person name="Zibat A."/>
            <person name="Lombardot T."/>
            <person name="Becker I."/>
            <person name="Amann J."/>
            <person name="Gellner K."/>
            <person name="Teeling H."/>
            <person name="Leuschner W.D."/>
            <person name="Gloeckner F.-O."/>
            <person name="Lupas A.N."/>
            <person name="Amann R."/>
            <person name="Klenk H.-P."/>
        </authorList>
    </citation>
    <scope>NUCLEOTIDE SEQUENCE [LARGE SCALE GENOMIC DNA]</scope>
    <source>
        <strain evidence="2">DSM 12343 / LSv54</strain>
    </source>
</reference>